<evidence type="ECO:0000256" key="18">
    <source>
        <dbReference type="SAM" id="Phobius"/>
    </source>
</evidence>
<evidence type="ECO:0000313" key="21">
    <source>
        <dbReference type="Proteomes" id="UP000668214"/>
    </source>
</evidence>
<dbReference type="PANTHER" id="PTHR43655">
    <property type="entry name" value="ATP-DEPENDENT PROTEASE"/>
    <property type="match status" value="1"/>
</dbReference>
<keyword evidence="10" id="KW-0378">Hydrolase</keyword>
<feature type="compositionally biased region" description="Basic and acidic residues" evidence="17">
    <location>
        <begin position="608"/>
        <end position="622"/>
    </location>
</feature>
<dbReference type="GO" id="GO:0034982">
    <property type="term" value="P:mitochondrial protein processing"/>
    <property type="evidence" value="ECO:0007669"/>
    <property type="project" value="TreeGrafter"/>
</dbReference>
<name>A0A836E8M2_9HYME</name>
<dbReference type="InterPro" id="IPR037219">
    <property type="entry name" value="Peptidase_M41-like"/>
</dbReference>
<comment type="subcellular location">
    <subcellularLocation>
        <location evidence="2">Membrane</location>
        <topology evidence="2">Multi-pass membrane protein</topology>
    </subcellularLocation>
    <subcellularLocation>
        <location evidence="3">Mitochondrion</location>
    </subcellularLocation>
</comment>
<organism evidence="20 21">
    <name type="scientific">Pseudoatta argentina</name>
    <dbReference type="NCBI Taxonomy" id="621737"/>
    <lineage>
        <taxon>Eukaryota</taxon>
        <taxon>Metazoa</taxon>
        <taxon>Ecdysozoa</taxon>
        <taxon>Arthropoda</taxon>
        <taxon>Hexapoda</taxon>
        <taxon>Insecta</taxon>
        <taxon>Pterygota</taxon>
        <taxon>Neoptera</taxon>
        <taxon>Endopterygota</taxon>
        <taxon>Hymenoptera</taxon>
        <taxon>Apocrita</taxon>
        <taxon>Aculeata</taxon>
        <taxon>Formicoidea</taxon>
        <taxon>Formicidae</taxon>
        <taxon>Myrmicinae</taxon>
        <taxon>Pseudoatta</taxon>
    </lineage>
</organism>
<dbReference type="Proteomes" id="UP000668214">
    <property type="component" value="Unassembled WGS sequence"/>
</dbReference>
<feature type="region of interest" description="Disordered" evidence="17">
    <location>
        <begin position="589"/>
        <end position="622"/>
    </location>
</feature>
<dbReference type="SUPFAM" id="SSF52540">
    <property type="entry name" value="P-loop containing nucleoside triphosphate hydrolases"/>
    <property type="match status" value="1"/>
</dbReference>
<dbReference type="FunFam" id="1.10.8.60:FF:000033">
    <property type="entry name" value="paraplegin isoform X1"/>
    <property type="match status" value="1"/>
</dbReference>
<evidence type="ECO:0000256" key="1">
    <source>
        <dbReference type="ARBA" id="ARBA00001947"/>
    </source>
</evidence>
<sequence>MLNKGEVEAIIVNPTIDHVIIVVHDGAIIKGKRSLYKRYHMAVPSIDNFEEKLRKVEKNLGIKAGQGVQVIYERKIEYIANIIRLVLIALIAAIAFGFVRKRFSFKPFEIISQMKQAKFTLVEPLMGKGKGVRFGDVAGLKEAKIEVMEFVDYLKKPERYKLLGAKIPQGKCTKHTHTHTHTHTHIFMCVLLLGPPGCGKTLLAKAVATEANVPFLSMNGSEFIEVFGGLGAARVRHLFKEAKKRAPSIIYIDEIDAIGKKRSESSLGIGDRESERTLNQLLVEMDGMIAKENVIILASTNRAEVLDKALLRPGRFDRHILIDLPTLEERQQIFETHLKKISLEDKPWKYSRYLAFLTPGFSGADIANVCNEAALHAARDMKKQVDSNDLTYAIDRTIGGLTKRNNPLTPSTKRIVAYHEAGHALVGWLMEHTDALLKVTIVPRTNLKLGFAQYTQSDQKFHSKEQLFERMCMTLGGRVAEYVTFDKISTGAENDLKTVTKTAYLQVQQFGMSPAVGLVSFDEERTTKNKPYSKKLANLMDAEVRRIIGEAYERTKQLLLDNKDRLDILAGALLKKETLFYDDVEKLIGPPPYGKKRLVEPAEFENSDPARESPSIEREPVE</sequence>
<gene>
    <name evidence="20" type="primary">Spg7</name>
    <name evidence="20" type="ORF">G6Z78_0012862</name>
</gene>
<evidence type="ECO:0000256" key="8">
    <source>
        <dbReference type="ARBA" id="ARBA00022723"/>
    </source>
</evidence>
<dbReference type="InterPro" id="IPR050928">
    <property type="entry name" value="ATP-dep_Zn_Metalloprotease"/>
</dbReference>
<evidence type="ECO:0000256" key="5">
    <source>
        <dbReference type="ARBA" id="ARBA00010550"/>
    </source>
</evidence>
<evidence type="ECO:0000256" key="9">
    <source>
        <dbReference type="ARBA" id="ARBA00022741"/>
    </source>
</evidence>
<dbReference type="Gene3D" id="1.10.8.60">
    <property type="match status" value="1"/>
</dbReference>
<dbReference type="GO" id="GO:0046872">
    <property type="term" value="F:metal ion binding"/>
    <property type="evidence" value="ECO:0007669"/>
    <property type="project" value="UniProtKB-KW"/>
</dbReference>
<evidence type="ECO:0000256" key="4">
    <source>
        <dbReference type="ARBA" id="ARBA00010044"/>
    </source>
</evidence>
<keyword evidence="7 18" id="KW-0812">Transmembrane</keyword>
<keyword evidence="9" id="KW-0547">Nucleotide-binding</keyword>
<comment type="similarity">
    <text evidence="5">In the N-terminal section; belongs to the AAA ATPase family.</text>
</comment>
<evidence type="ECO:0000256" key="16">
    <source>
        <dbReference type="ARBA" id="ARBA00023136"/>
    </source>
</evidence>
<keyword evidence="12" id="KW-0067">ATP-binding</keyword>
<dbReference type="InterPro" id="IPR003593">
    <property type="entry name" value="AAA+_ATPase"/>
</dbReference>
<dbReference type="SUPFAM" id="SSF140990">
    <property type="entry name" value="FtsH protease domain-like"/>
    <property type="match status" value="1"/>
</dbReference>
<feature type="domain" description="AAA+ ATPase" evidence="19">
    <location>
        <begin position="186"/>
        <end position="326"/>
    </location>
</feature>
<proteinExistence type="inferred from homology"/>
<dbReference type="PANTHER" id="PTHR43655:SF8">
    <property type="entry name" value="PARAPLEGIN"/>
    <property type="match status" value="1"/>
</dbReference>
<evidence type="ECO:0000256" key="10">
    <source>
        <dbReference type="ARBA" id="ARBA00022801"/>
    </source>
</evidence>
<keyword evidence="15" id="KW-0482">Metalloprotease</keyword>
<keyword evidence="8" id="KW-0479">Metal-binding</keyword>
<reference evidence="20" key="1">
    <citation type="submission" date="2020-02" db="EMBL/GenBank/DDBJ databases">
        <title>Relaxed selection underlies rapid genomic changes in the transitions from sociality to social parasitism in ants.</title>
        <authorList>
            <person name="Bi X."/>
        </authorList>
    </citation>
    <scope>NUCLEOTIDE SEQUENCE</scope>
    <source>
        <strain evidence="20">BGI-DK2014c</strain>
        <tissue evidence="20">Whole body</tissue>
    </source>
</reference>
<dbReference type="GO" id="GO:0004176">
    <property type="term" value="F:ATP-dependent peptidase activity"/>
    <property type="evidence" value="ECO:0007669"/>
    <property type="project" value="InterPro"/>
</dbReference>
<dbReference type="CDD" id="cd19501">
    <property type="entry name" value="RecA-like_FtsH"/>
    <property type="match status" value="1"/>
</dbReference>
<feature type="transmembrane region" description="Helical" evidence="18">
    <location>
        <begin position="78"/>
        <end position="99"/>
    </location>
</feature>
<feature type="non-terminal residue" evidence="20">
    <location>
        <position position="1"/>
    </location>
</feature>
<feature type="non-terminal residue" evidence="20">
    <location>
        <position position="622"/>
    </location>
</feature>
<evidence type="ECO:0000256" key="14">
    <source>
        <dbReference type="ARBA" id="ARBA00022989"/>
    </source>
</evidence>
<dbReference type="EMBL" id="JAANIA010002986">
    <property type="protein sequence ID" value="KAG5305878.1"/>
    <property type="molecule type" value="Genomic_DNA"/>
</dbReference>
<comment type="caution">
    <text evidence="20">The sequence shown here is derived from an EMBL/GenBank/DDBJ whole genome shotgun (WGS) entry which is preliminary data.</text>
</comment>
<keyword evidence="14 18" id="KW-1133">Transmembrane helix</keyword>
<evidence type="ECO:0000256" key="11">
    <source>
        <dbReference type="ARBA" id="ARBA00022833"/>
    </source>
</evidence>
<evidence type="ECO:0000256" key="3">
    <source>
        <dbReference type="ARBA" id="ARBA00004173"/>
    </source>
</evidence>
<keyword evidence="21" id="KW-1185">Reference proteome</keyword>
<dbReference type="Gene3D" id="1.20.58.760">
    <property type="entry name" value="Peptidase M41"/>
    <property type="match status" value="1"/>
</dbReference>
<dbReference type="GO" id="GO:0005745">
    <property type="term" value="C:m-AAA complex"/>
    <property type="evidence" value="ECO:0007669"/>
    <property type="project" value="TreeGrafter"/>
</dbReference>
<accession>A0A836E8M2</accession>
<dbReference type="FunFam" id="1.20.58.760:FF:000003">
    <property type="entry name" value="AFG3-like AAA ATPase 2"/>
    <property type="match status" value="1"/>
</dbReference>
<dbReference type="Pfam" id="PF01434">
    <property type="entry name" value="Peptidase_M41"/>
    <property type="match status" value="1"/>
</dbReference>
<keyword evidence="16 18" id="KW-0472">Membrane</keyword>
<dbReference type="InterPro" id="IPR041569">
    <property type="entry name" value="AAA_lid_3"/>
</dbReference>
<comment type="similarity">
    <text evidence="4">In the C-terminal section; belongs to the peptidase M41 family.</text>
</comment>
<dbReference type="GO" id="GO:0004222">
    <property type="term" value="F:metalloendopeptidase activity"/>
    <property type="evidence" value="ECO:0007669"/>
    <property type="project" value="InterPro"/>
</dbReference>
<dbReference type="InterPro" id="IPR027417">
    <property type="entry name" value="P-loop_NTPase"/>
</dbReference>
<dbReference type="Gene3D" id="3.40.50.300">
    <property type="entry name" value="P-loop containing nucleotide triphosphate hydrolases"/>
    <property type="match status" value="1"/>
</dbReference>
<keyword evidence="11" id="KW-0862">Zinc</keyword>
<evidence type="ECO:0000256" key="13">
    <source>
        <dbReference type="ARBA" id="ARBA00022946"/>
    </source>
</evidence>
<keyword evidence="13" id="KW-0809">Transit peptide</keyword>
<dbReference type="GO" id="GO:0016887">
    <property type="term" value="F:ATP hydrolysis activity"/>
    <property type="evidence" value="ECO:0007669"/>
    <property type="project" value="InterPro"/>
</dbReference>
<dbReference type="GO" id="GO:0005524">
    <property type="term" value="F:ATP binding"/>
    <property type="evidence" value="ECO:0007669"/>
    <property type="project" value="UniProtKB-KW"/>
</dbReference>
<keyword evidence="6" id="KW-0645">Protease</keyword>
<dbReference type="Pfam" id="PF17862">
    <property type="entry name" value="AAA_lid_3"/>
    <property type="match status" value="1"/>
</dbReference>
<dbReference type="Pfam" id="PF00004">
    <property type="entry name" value="AAA"/>
    <property type="match status" value="1"/>
</dbReference>
<comment type="cofactor">
    <cofactor evidence="1">
        <name>Zn(2+)</name>
        <dbReference type="ChEBI" id="CHEBI:29105"/>
    </cofactor>
</comment>
<protein>
    <submittedName>
        <fullName evidence="20">SPG7 protein</fullName>
    </submittedName>
</protein>
<evidence type="ECO:0000313" key="20">
    <source>
        <dbReference type="EMBL" id="KAG5305878.1"/>
    </source>
</evidence>
<evidence type="ECO:0000256" key="6">
    <source>
        <dbReference type="ARBA" id="ARBA00022670"/>
    </source>
</evidence>
<dbReference type="SMART" id="SM00382">
    <property type="entry name" value="AAA"/>
    <property type="match status" value="1"/>
</dbReference>
<evidence type="ECO:0000256" key="15">
    <source>
        <dbReference type="ARBA" id="ARBA00023049"/>
    </source>
</evidence>
<dbReference type="Gene3D" id="3.40.1690.20">
    <property type="match status" value="1"/>
</dbReference>
<evidence type="ECO:0000256" key="17">
    <source>
        <dbReference type="SAM" id="MobiDB-lite"/>
    </source>
</evidence>
<dbReference type="InterPro" id="IPR000642">
    <property type="entry name" value="Peptidase_M41"/>
</dbReference>
<evidence type="ECO:0000256" key="2">
    <source>
        <dbReference type="ARBA" id="ARBA00004141"/>
    </source>
</evidence>
<dbReference type="InterPro" id="IPR003959">
    <property type="entry name" value="ATPase_AAA_core"/>
</dbReference>
<dbReference type="AlphaFoldDB" id="A0A836E8M2"/>
<evidence type="ECO:0000259" key="19">
    <source>
        <dbReference type="SMART" id="SM00382"/>
    </source>
</evidence>
<evidence type="ECO:0000256" key="12">
    <source>
        <dbReference type="ARBA" id="ARBA00022840"/>
    </source>
</evidence>
<evidence type="ECO:0000256" key="7">
    <source>
        <dbReference type="ARBA" id="ARBA00022692"/>
    </source>
</evidence>
<dbReference type="FunFam" id="3.40.50.300:FF:000277">
    <property type="entry name" value="ATP-dependent zinc metalloprotease FtsH"/>
    <property type="match status" value="1"/>
</dbReference>